<dbReference type="GO" id="GO:0005886">
    <property type="term" value="C:plasma membrane"/>
    <property type="evidence" value="ECO:0007669"/>
    <property type="project" value="UniProtKB-SubCell"/>
</dbReference>
<keyword evidence="12" id="KW-1185">Reference proteome</keyword>
<feature type="transmembrane region" description="Helical" evidence="9">
    <location>
        <begin position="12"/>
        <end position="34"/>
    </location>
</feature>
<evidence type="ECO:0000256" key="8">
    <source>
        <dbReference type="ARBA" id="ARBA00038436"/>
    </source>
</evidence>
<evidence type="ECO:0000313" key="11">
    <source>
        <dbReference type="EMBL" id="PWA11953.1"/>
    </source>
</evidence>
<evidence type="ECO:0000256" key="6">
    <source>
        <dbReference type="ARBA" id="ARBA00022989"/>
    </source>
</evidence>
<keyword evidence="4" id="KW-0997">Cell inner membrane</keyword>
<dbReference type="Proteomes" id="UP000245998">
    <property type="component" value="Unassembled WGS sequence"/>
</dbReference>
<dbReference type="PANTHER" id="PTHR35011:SF10">
    <property type="entry name" value="TRAP TRANSPORTER SMALL PERMEASE PROTEIN"/>
    <property type="match status" value="1"/>
</dbReference>
<evidence type="ECO:0000256" key="1">
    <source>
        <dbReference type="ARBA" id="ARBA00004429"/>
    </source>
</evidence>
<protein>
    <recommendedName>
        <fullName evidence="10">Tripartite ATP-independent periplasmic transporters DctQ component domain-containing protein</fullName>
    </recommendedName>
</protein>
<feature type="transmembrane region" description="Helical" evidence="9">
    <location>
        <begin position="54"/>
        <end position="72"/>
    </location>
</feature>
<keyword evidence="3" id="KW-1003">Cell membrane</keyword>
<reference evidence="11 12" key="1">
    <citation type="submission" date="2018-04" db="EMBL/GenBank/DDBJ databases">
        <title>Camelliibacillus theae gen. nov., sp. nov., isolated from Pu'er tea.</title>
        <authorList>
            <person name="Niu L."/>
        </authorList>
    </citation>
    <scope>NUCLEOTIDE SEQUENCE [LARGE SCALE GENOMIC DNA]</scope>
    <source>
        <strain evidence="11 12">T8</strain>
    </source>
</reference>
<evidence type="ECO:0000256" key="7">
    <source>
        <dbReference type="ARBA" id="ARBA00023136"/>
    </source>
</evidence>
<dbReference type="OrthoDB" id="2877624at2"/>
<dbReference type="InterPro" id="IPR055348">
    <property type="entry name" value="DctQ"/>
</dbReference>
<feature type="transmembrane region" description="Helical" evidence="9">
    <location>
        <begin position="133"/>
        <end position="155"/>
    </location>
</feature>
<dbReference type="GO" id="GO:0022857">
    <property type="term" value="F:transmembrane transporter activity"/>
    <property type="evidence" value="ECO:0007669"/>
    <property type="project" value="TreeGrafter"/>
</dbReference>
<accession>A0A2U1K4P2</accession>
<evidence type="ECO:0000256" key="9">
    <source>
        <dbReference type="SAM" id="Phobius"/>
    </source>
</evidence>
<organism evidence="11 12">
    <name type="scientific">Pueribacillus theae</name>
    <dbReference type="NCBI Taxonomy" id="2171751"/>
    <lineage>
        <taxon>Bacteria</taxon>
        <taxon>Bacillati</taxon>
        <taxon>Bacillota</taxon>
        <taxon>Bacilli</taxon>
        <taxon>Bacillales</taxon>
        <taxon>Bacillaceae</taxon>
        <taxon>Pueribacillus</taxon>
    </lineage>
</organism>
<evidence type="ECO:0000313" key="12">
    <source>
        <dbReference type="Proteomes" id="UP000245998"/>
    </source>
</evidence>
<evidence type="ECO:0000259" key="10">
    <source>
        <dbReference type="Pfam" id="PF04290"/>
    </source>
</evidence>
<comment type="caution">
    <text evidence="11">The sequence shown here is derived from an EMBL/GenBank/DDBJ whole genome shotgun (WGS) entry which is preliminary data.</text>
</comment>
<evidence type="ECO:0000256" key="5">
    <source>
        <dbReference type="ARBA" id="ARBA00022692"/>
    </source>
</evidence>
<keyword evidence="5 9" id="KW-0812">Transmembrane</keyword>
<name>A0A2U1K4P2_9BACI</name>
<evidence type="ECO:0000256" key="2">
    <source>
        <dbReference type="ARBA" id="ARBA00022448"/>
    </source>
</evidence>
<dbReference type="GO" id="GO:0015740">
    <property type="term" value="P:C4-dicarboxylate transport"/>
    <property type="evidence" value="ECO:0007669"/>
    <property type="project" value="TreeGrafter"/>
</dbReference>
<dbReference type="RefSeq" id="WP_116554453.1">
    <property type="nucleotide sequence ID" value="NZ_QCZG01000014.1"/>
</dbReference>
<comment type="similarity">
    <text evidence="8">Belongs to the TRAP transporter small permease family.</text>
</comment>
<feature type="domain" description="Tripartite ATP-independent periplasmic transporters DctQ component" evidence="10">
    <location>
        <begin position="26"/>
        <end position="157"/>
    </location>
</feature>
<gene>
    <name evidence="11" type="ORF">DCC39_08440</name>
</gene>
<dbReference type="Pfam" id="PF04290">
    <property type="entry name" value="DctQ"/>
    <property type="match status" value="1"/>
</dbReference>
<dbReference type="EMBL" id="QCZG01000014">
    <property type="protein sequence ID" value="PWA11953.1"/>
    <property type="molecule type" value="Genomic_DNA"/>
</dbReference>
<dbReference type="InterPro" id="IPR007387">
    <property type="entry name" value="TRAP_DctQ"/>
</dbReference>
<keyword evidence="2" id="KW-0813">Transport</keyword>
<evidence type="ECO:0000256" key="3">
    <source>
        <dbReference type="ARBA" id="ARBA00022475"/>
    </source>
</evidence>
<evidence type="ECO:0000256" key="4">
    <source>
        <dbReference type="ARBA" id="ARBA00022519"/>
    </source>
</evidence>
<sequence length="173" mass="20482">MKKVVQLFDKVDYVFFFVAKIAVLIMMFITTADAVMRYLFNQALVGAYHFSEKYLMVIIVFFSLSYVMKMKGHISIDLFIKYLPKKLVKVLDMFYTLLAAILMFFIGYQAMMMTQEAYVNHYVATGIISWPTWLSWIWVPIGAYLFTLRLLFIFLQLLFNFNQVETEEDRVTE</sequence>
<keyword evidence="7 9" id="KW-0472">Membrane</keyword>
<feature type="transmembrane region" description="Helical" evidence="9">
    <location>
        <begin position="93"/>
        <end position="113"/>
    </location>
</feature>
<keyword evidence="6 9" id="KW-1133">Transmembrane helix</keyword>
<dbReference type="AlphaFoldDB" id="A0A2U1K4P2"/>
<comment type="subcellular location">
    <subcellularLocation>
        <location evidence="1">Cell inner membrane</location>
        <topology evidence="1">Multi-pass membrane protein</topology>
    </subcellularLocation>
</comment>
<proteinExistence type="inferred from homology"/>
<dbReference type="PANTHER" id="PTHR35011">
    <property type="entry name" value="2,3-DIKETO-L-GULONATE TRAP TRANSPORTER SMALL PERMEASE PROTEIN YIAM"/>
    <property type="match status" value="1"/>
</dbReference>